<evidence type="ECO:0000256" key="1">
    <source>
        <dbReference type="SAM" id="Phobius"/>
    </source>
</evidence>
<dbReference type="Proteomes" id="UP000682802">
    <property type="component" value="Chromosome 1"/>
</dbReference>
<keyword evidence="1" id="KW-1133">Transmembrane helix</keyword>
<evidence type="ECO:0000313" key="3">
    <source>
        <dbReference type="Proteomes" id="UP000682802"/>
    </source>
</evidence>
<keyword evidence="1" id="KW-0472">Membrane</keyword>
<reference evidence="2 3" key="1">
    <citation type="submission" date="2021-05" db="EMBL/GenBank/DDBJ databases">
        <title>Comparative genomic studies on the polysaccharide-degrading batcterial strains of the Flammeovirga genus.</title>
        <authorList>
            <person name="Zewei F."/>
            <person name="Zheng Z."/>
            <person name="Yu L."/>
            <person name="Ruyue G."/>
            <person name="Yanhong M."/>
            <person name="Yuanyuan C."/>
            <person name="Jingyan G."/>
            <person name="Wenjun H."/>
        </authorList>
    </citation>
    <scope>NUCLEOTIDE SEQUENCE [LARGE SCALE GENOMIC DNA]</scope>
    <source>
        <strain evidence="2 3">YS10</strain>
    </source>
</reference>
<feature type="transmembrane region" description="Helical" evidence="1">
    <location>
        <begin position="7"/>
        <end position="25"/>
    </location>
</feature>
<organism evidence="2 3">
    <name type="scientific">Flammeovirga kamogawensis</name>
    <dbReference type="NCBI Taxonomy" id="373891"/>
    <lineage>
        <taxon>Bacteria</taxon>
        <taxon>Pseudomonadati</taxon>
        <taxon>Bacteroidota</taxon>
        <taxon>Cytophagia</taxon>
        <taxon>Cytophagales</taxon>
        <taxon>Flammeovirgaceae</taxon>
        <taxon>Flammeovirga</taxon>
    </lineage>
</organism>
<sequence length="75" mass="8507">MEINTEYIGYLASALLMISFSLKNVNKLRLVNTLGCFTFVLYGYLLDAWPVVISNGFIAIVNIFYLLKELKAPNK</sequence>
<dbReference type="EMBL" id="CP076128">
    <property type="protein sequence ID" value="QWG08771.1"/>
    <property type="molecule type" value="Genomic_DNA"/>
</dbReference>
<name>A0ABX8GZ00_9BACT</name>
<protein>
    <submittedName>
        <fullName evidence="2">YgjV family protein</fullName>
    </submittedName>
</protein>
<feature type="transmembrane region" description="Helical" evidence="1">
    <location>
        <begin position="48"/>
        <end position="67"/>
    </location>
</feature>
<accession>A0ABX8GZ00</accession>
<evidence type="ECO:0000313" key="2">
    <source>
        <dbReference type="EMBL" id="QWG08771.1"/>
    </source>
</evidence>
<gene>
    <name evidence="2" type="ORF">KM029_07470</name>
</gene>
<dbReference type="RefSeq" id="WP_184679424.1">
    <property type="nucleotide sequence ID" value="NZ_CP076128.1"/>
</dbReference>
<keyword evidence="1" id="KW-0812">Transmembrane</keyword>
<keyword evidence="3" id="KW-1185">Reference proteome</keyword>
<proteinExistence type="predicted"/>